<keyword evidence="1" id="KW-0732">Signal</keyword>
<name>A0A1Y2E9W7_9PEZI</name>
<comment type="caution">
    <text evidence="2">The sequence shown here is derived from an EMBL/GenBank/DDBJ whole genome shotgun (WGS) entry which is preliminary data.</text>
</comment>
<evidence type="ECO:0000313" key="3">
    <source>
        <dbReference type="Proteomes" id="UP000193689"/>
    </source>
</evidence>
<feature type="chain" id="PRO_5012101515" description="Secreted protein" evidence="1">
    <location>
        <begin position="22"/>
        <end position="70"/>
    </location>
</feature>
<dbReference type="InParanoid" id="A0A1Y2E9W7"/>
<dbReference type="Proteomes" id="UP000193689">
    <property type="component" value="Unassembled WGS sequence"/>
</dbReference>
<organism evidence="2 3">
    <name type="scientific">Pseudomassariella vexata</name>
    <dbReference type="NCBI Taxonomy" id="1141098"/>
    <lineage>
        <taxon>Eukaryota</taxon>
        <taxon>Fungi</taxon>
        <taxon>Dikarya</taxon>
        <taxon>Ascomycota</taxon>
        <taxon>Pezizomycotina</taxon>
        <taxon>Sordariomycetes</taxon>
        <taxon>Xylariomycetidae</taxon>
        <taxon>Amphisphaeriales</taxon>
        <taxon>Pseudomassariaceae</taxon>
        <taxon>Pseudomassariella</taxon>
    </lineage>
</organism>
<keyword evidence="3" id="KW-1185">Reference proteome</keyword>
<evidence type="ECO:0008006" key="4">
    <source>
        <dbReference type="Google" id="ProtNLM"/>
    </source>
</evidence>
<dbReference type="EMBL" id="MCFJ01000003">
    <property type="protein sequence ID" value="ORY68378.1"/>
    <property type="molecule type" value="Genomic_DNA"/>
</dbReference>
<proteinExistence type="predicted"/>
<sequence length="70" mass="7802">MHSRFTVYLQSGLSVLLTSWACSVGRMRTINSAIGHYRSSQELPSNADEVALSFTHMKPDVRSQAEINMS</sequence>
<dbReference type="GeneID" id="63775781"/>
<evidence type="ECO:0000313" key="2">
    <source>
        <dbReference type="EMBL" id="ORY68378.1"/>
    </source>
</evidence>
<dbReference type="RefSeq" id="XP_040718665.1">
    <property type="nucleotide sequence ID" value="XM_040859569.1"/>
</dbReference>
<accession>A0A1Y2E9W7</accession>
<reference evidence="2 3" key="1">
    <citation type="submission" date="2016-07" db="EMBL/GenBank/DDBJ databases">
        <title>Pervasive Adenine N6-methylation of Active Genes in Fungi.</title>
        <authorList>
            <consortium name="DOE Joint Genome Institute"/>
            <person name="Mondo S.J."/>
            <person name="Dannebaum R.O."/>
            <person name="Kuo R.C."/>
            <person name="Labutti K."/>
            <person name="Haridas S."/>
            <person name="Kuo A."/>
            <person name="Salamov A."/>
            <person name="Ahrendt S.R."/>
            <person name="Lipzen A."/>
            <person name="Sullivan W."/>
            <person name="Andreopoulos W.B."/>
            <person name="Clum A."/>
            <person name="Lindquist E."/>
            <person name="Daum C."/>
            <person name="Ramamoorthy G.K."/>
            <person name="Gryganskyi A."/>
            <person name="Culley D."/>
            <person name="Magnuson J.K."/>
            <person name="James T.Y."/>
            <person name="O'Malley M.A."/>
            <person name="Stajich J.E."/>
            <person name="Spatafora J.W."/>
            <person name="Visel A."/>
            <person name="Grigoriev I.V."/>
        </authorList>
    </citation>
    <scope>NUCLEOTIDE SEQUENCE [LARGE SCALE GENOMIC DNA]</scope>
    <source>
        <strain evidence="2 3">CBS 129021</strain>
    </source>
</reference>
<evidence type="ECO:0000256" key="1">
    <source>
        <dbReference type="SAM" id="SignalP"/>
    </source>
</evidence>
<gene>
    <name evidence="2" type="ORF">BCR38DRAFT_423023</name>
</gene>
<feature type="signal peptide" evidence="1">
    <location>
        <begin position="1"/>
        <end position="21"/>
    </location>
</feature>
<dbReference type="AlphaFoldDB" id="A0A1Y2E9W7"/>
<protein>
    <recommendedName>
        <fullName evidence="4">Secreted protein</fullName>
    </recommendedName>
</protein>